<keyword evidence="4" id="KW-1185">Reference proteome</keyword>
<dbReference type="EMBL" id="JAUJYO010000018">
    <property type="protein sequence ID" value="KAK1290855.1"/>
    <property type="molecule type" value="Genomic_DNA"/>
</dbReference>
<dbReference type="AlphaFoldDB" id="A0AAV9CPH7"/>
<evidence type="ECO:0000313" key="4">
    <source>
        <dbReference type="Proteomes" id="UP001180020"/>
    </source>
</evidence>
<gene>
    <name evidence="2" type="ORF">QJS10_CPB18g00404</name>
    <name evidence="3" type="ORF">QJS10_CPB18g00430</name>
</gene>
<feature type="compositionally biased region" description="Basic and acidic residues" evidence="1">
    <location>
        <begin position="46"/>
        <end position="58"/>
    </location>
</feature>
<sequence>MATRKGVDGAKVDVPKTEQKVRKDRKALADLSKARKPAVSVSSKVSQKEKSVLRGSEIHKKAPSNFSLTQEQARKCQEWAKEGIEQVHFTGNDMHKLQEDMMEEWVRKKVEKVMSALSDWNNRAFSLETSMIYDVGMPMKVDKGVEVVTKFELEPEPLLPMKKSRSPFGDEEIDVLFMEDKLYQFPNVDYNIELQLKDD</sequence>
<comment type="caution">
    <text evidence="2">The sequence shown here is derived from an EMBL/GenBank/DDBJ whole genome shotgun (WGS) entry which is preliminary data.</text>
</comment>
<evidence type="ECO:0000313" key="2">
    <source>
        <dbReference type="EMBL" id="KAK1290589.1"/>
    </source>
</evidence>
<dbReference type="Proteomes" id="UP001180020">
    <property type="component" value="Unassembled WGS sequence"/>
</dbReference>
<protein>
    <submittedName>
        <fullName evidence="2">Uncharacterized protein</fullName>
    </submittedName>
</protein>
<dbReference type="EMBL" id="JAUJYO010000018">
    <property type="protein sequence ID" value="KAK1290589.1"/>
    <property type="molecule type" value="Genomic_DNA"/>
</dbReference>
<reference evidence="2" key="1">
    <citation type="journal article" date="2023" name="Nat. Commun.">
        <title>Diploid and tetraploid genomes of Acorus and the evolution of monocots.</title>
        <authorList>
            <person name="Ma L."/>
            <person name="Liu K.W."/>
            <person name="Li Z."/>
            <person name="Hsiao Y.Y."/>
            <person name="Qi Y."/>
            <person name="Fu T."/>
            <person name="Tang G.D."/>
            <person name="Zhang D."/>
            <person name="Sun W.H."/>
            <person name="Liu D.K."/>
            <person name="Li Y."/>
            <person name="Chen G.Z."/>
            <person name="Liu X.D."/>
            <person name="Liao X.Y."/>
            <person name="Jiang Y.T."/>
            <person name="Yu X."/>
            <person name="Hao Y."/>
            <person name="Huang J."/>
            <person name="Zhao X.W."/>
            <person name="Ke S."/>
            <person name="Chen Y.Y."/>
            <person name="Wu W.L."/>
            <person name="Hsu J.L."/>
            <person name="Lin Y.F."/>
            <person name="Huang M.D."/>
            <person name="Li C.Y."/>
            <person name="Huang L."/>
            <person name="Wang Z.W."/>
            <person name="Zhao X."/>
            <person name="Zhong W.Y."/>
            <person name="Peng D.H."/>
            <person name="Ahmad S."/>
            <person name="Lan S."/>
            <person name="Zhang J.S."/>
            <person name="Tsai W.C."/>
            <person name="Van de Peer Y."/>
            <person name="Liu Z.J."/>
        </authorList>
    </citation>
    <scope>NUCLEOTIDE SEQUENCE</scope>
    <source>
        <strain evidence="2">CP</strain>
    </source>
</reference>
<proteinExistence type="predicted"/>
<feature type="compositionally biased region" description="Basic and acidic residues" evidence="1">
    <location>
        <begin position="1"/>
        <end position="21"/>
    </location>
</feature>
<accession>A0AAV9CPH7</accession>
<organism evidence="2 4">
    <name type="scientific">Acorus calamus</name>
    <name type="common">Sweet flag</name>
    <dbReference type="NCBI Taxonomy" id="4465"/>
    <lineage>
        <taxon>Eukaryota</taxon>
        <taxon>Viridiplantae</taxon>
        <taxon>Streptophyta</taxon>
        <taxon>Embryophyta</taxon>
        <taxon>Tracheophyta</taxon>
        <taxon>Spermatophyta</taxon>
        <taxon>Magnoliopsida</taxon>
        <taxon>Liliopsida</taxon>
        <taxon>Acoraceae</taxon>
        <taxon>Acorus</taxon>
    </lineage>
</organism>
<name>A0AAV9CPH7_ACOCL</name>
<feature type="region of interest" description="Disordered" evidence="1">
    <location>
        <begin position="1"/>
        <end position="58"/>
    </location>
</feature>
<evidence type="ECO:0000313" key="3">
    <source>
        <dbReference type="EMBL" id="KAK1290855.1"/>
    </source>
</evidence>
<evidence type="ECO:0000256" key="1">
    <source>
        <dbReference type="SAM" id="MobiDB-lite"/>
    </source>
</evidence>
<reference evidence="2" key="2">
    <citation type="submission" date="2023-06" db="EMBL/GenBank/DDBJ databases">
        <authorList>
            <person name="Ma L."/>
            <person name="Liu K.-W."/>
            <person name="Li Z."/>
            <person name="Hsiao Y.-Y."/>
            <person name="Qi Y."/>
            <person name="Fu T."/>
            <person name="Tang G."/>
            <person name="Zhang D."/>
            <person name="Sun W.-H."/>
            <person name="Liu D.-K."/>
            <person name="Li Y."/>
            <person name="Chen G.-Z."/>
            <person name="Liu X.-D."/>
            <person name="Liao X.-Y."/>
            <person name="Jiang Y.-T."/>
            <person name="Yu X."/>
            <person name="Hao Y."/>
            <person name="Huang J."/>
            <person name="Zhao X.-W."/>
            <person name="Ke S."/>
            <person name="Chen Y.-Y."/>
            <person name="Wu W.-L."/>
            <person name="Hsu J.-L."/>
            <person name="Lin Y.-F."/>
            <person name="Huang M.-D."/>
            <person name="Li C.-Y."/>
            <person name="Huang L."/>
            <person name="Wang Z.-W."/>
            <person name="Zhao X."/>
            <person name="Zhong W.-Y."/>
            <person name="Peng D.-H."/>
            <person name="Ahmad S."/>
            <person name="Lan S."/>
            <person name="Zhang J.-S."/>
            <person name="Tsai W.-C."/>
            <person name="Van De Peer Y."/>
            <person name="Liu Z.-J."/>
        </authorList>
    </citation>
    <scope>NUCLEOTIDE SEQUENCE</scope>
    <source>
        <strain evidence="2">CP</strain>
        <tissue evidence="2">Leaves</tissue>
    </source>
</reference>